<sequence>MAPRRPSVWLSRIVASPRHPAQRRGKRSSSSSAAAVAAHRRVTGGGALASPSCLLPHPYEQRGRHTATEGGGCGRARRRHRRLRALAPHGGAQGGRRLRTKTPSDSTKQSTMTTPLPVSDGDDASRVLFTGIRDHTDLLIEVLLRLPPWSLCQLRCVCKLWLERTTSSTFLSTYAERHTTNPSNWFLLDRTIFIDTAPTPRGPIRALLRNSEPPKVSSIITSSRICSIRRKDSFYDQSPMVVSYSGGLILLTGNENNYYVCNPFTGDTFLLPVPKPQLRNAESLGIVARDGEYVVAEFMMSCLRCFSSVNGRWEEKPLVCPEFSRSDMVFSSGGMLHWVDLNCGILSCDPFAPVPTVLFINLPEASGRPTRGLDEWIHMRYVGVSAGRLCFFDIDEDDGESGSMSLWALGGNSGEWVLEYKVDFDDLWEDESYDDYSLDEDEVPLVGLVDPLNEHSVYVISQDCLFNIDLKTKQILNCTAQTNAGREVGSSPPIACVVPPLPHLVSPYPSCLRKEASNSDPQEAGSSGKPQKSGKGRRRKSKT</sequence>
<evidence type="ECO:0000259" key="2">
    <source>
        <dbReference type="Pfam" id="PF00646"/>
    </source>
</evidence>
<feature type="domain" description="DUF1618" evidence="3">
    <location>
        <begin position="338"/>
        <end position="458"/>
    </location>
</feature>
<name>A0A0E0L0D5_ORYPU</name>
<reference evidence="4" key="2">
    <citation type="submission" date="2018-05" db="EMBL/GenBank/DDBJ databases">
        <title>OpunRS2 (Oryza punctata Reference Sequence Version 2).</title>
        <authorList>
            <person name="Zhang J."/>
            <person name="Kudrna D."/>
            <person name="Lee S."/>
            <person name="Talag J."/>
            <person name="Welchert J."/>
            <person name="Wing R.A."/>
        </authorList>
    </citation>
    <scope>NUCLEOTIDE SEQUENCE [LARGE SCALE GENOMIC DNA]</scope>
</reference>
<evidence type="ECO:0008006" key="6">
    <source>
        <dbReference type="Google" id="ProtNLM"/>
    </source>
</evidence>
<feature type="region of interest" description="Disordered" evidence="1">
    <location>
        <begin position="509"/>
        <end position="543"/>
    </location>
</feature>
<organism evidence="4">
    <name type="scientific">Oryza punctata</name>
    <name type="common">Red rice</name>
    <dbReference type="NCBI Taxonomy" id="4537"/>
    <lineage>
        <taxon>Eukaryota</taxon>
        <taxon>Viridiplantae</taxon>
        <taxon>Streptophyta</taxon>
        <taxon>Embryophyta</taxon>
        <taxon>Tracheophyta</taxon>
        <taxon>Spermatophyta</taxon>
        <taxon>Magnoliopsida</taxon>
        <taxon>Liliopsida</taxon>
        <taxon>Poales</taxon>
        <taxon>Poaceae</taxon>
        <taxon>BOP clade</taxon>
        <taxon>Oryzoideae</taxon>
        <taxon>Oryzeae</taxon>
        <taxon>Oryzinae</taxon>
        <taxon>Oryza</taxon>
    </lineage>
</organism>
<feature type="region of interest" description="Disordered" evidence="1">
    <location>
        <begin position="86"/>
        <end position="119"/>
    </location>
</feature>
<dbReference type="SUPFAM" id="SSF81383">
    <property type="entry name" value="F-box domain"/>
    <property type="match status" value="1"/>
</dbReference>
<dbReference type="HOGENOM" id="CLU_037377_0_0_1"/>
<dbReference type="EnsemblPlants" id="OPUNC05G08210.1">
    <property type="protein sequence ID" value="OPUNC05G08210.1"/>
    <property type="gene ID" value="OPUNC05G08210"/>
</dbReference>
<dbReference type="PANTHER" id="PTHR33086">
    <property type="entry name" value="OS05G0468200 PROTEIN-RELATED"/>
    <property type="match status" value="1"/>
</dbReference>
<accession>A0A0E0L0D5</accession>
<feature type="compositionally biased region" description="Basic residues" evidence="1">
    <location>
        <begin position="532"/>
        <end position="543"/>
    </location>
</feature>
<dbReference type="Pfam" id="PF07762">
    <property type="entry name" value="DUF1618"/>
    <property type="match status" value="1"/>
</dbReference>
<dbReference type="InterPro" id="IPR011676">
    <property type="entry name" value="DUF1618"/>
</dbReference>
<dbReference type="Pfam" id="PF00646">
    <property type="entry name" value="F-box"/>
    <property type="match status" value="1"/>
</dbReference>
<dbReference type="Gene3D" id="1.20.1280.50">
    <property type="match status" value="1"/>
</dbReference>
<proteinExistence type="predicted"/>
<dbReference type="STRING" id="4537.A0A0E0L0D5"/>
<dbReference type="Gramene" id="OPUNC05G08210.1">
    <property type="protein sequence ID" value="OPUNC05G08210.1"/>
    <property type="gene ID" value="OPUNC05G08210"/>
</dbReference>
<evidence type="ECO:0000313" key="4">
    <source>
        <dbReference type="EnsemblPlants" id="OPUNC05G08210.1"/>
    </source>
</evidence>
<feature type="compositionally biased region" description="Polar residues" evidence="1">
    <location>
        <begin position="101"/>
        <end position="116"/>
    </location>
</feature>
<reference evidence="4" key="1">
    <citation type="submission" date="2015-04" db="UniProtKB">
        <authorList>
            <consortium name="EnsemblPlants"/>
        </authorList>
    </citation>
    <scope>IDENTIFICATION</scope>
</reference>
<evidence type="ECO:0000256" key="1">
    <source>
        <dbReference type="SAM" id="MobiDB-lite"/>
    </source>
</evidence>
<dbReference type="Proteomes" id="UP000026962">
    <property type="component" value="Chromosome 5"/>
</dbReference>
<keyword evidence="5" id="KW-1185">Reference proteome</keyword>
<feature type="region of interest" description="Disordered" evidence="1">
    <location>
        <begin position="15"/>
        <end position="39"/>
    </location>
</feature>
<dbReference type="OMA" id="SCDPFAP"/>
<dbReference type="eggNOG" id="ENOG502R1VC">
    <property type="taxonomic scope" value="Eukaryota"/>
</dbReference>
<dbReference type="PANTHER" id="PTHR33086:SF98">
    <property type="entry name" value="OS05G0468200 PROTEIN"/>
    <property type="match status" value="1"/>
</dbReference>
<dbReference type="AlphaFoldDB" id="A0A0E0L0D5"/>
<dbReference type="InterPro" id="IPR036047">
    <property type="entry name" value="F-box-like_dom_sf"/>
</dbReference>
<feature type="compositionally biased region" description="Low complexity" evidence="1">
    <location>
        <begin position="28"/>
        <end position="37"/>
    </location>
</feature>
<protein>
    <recommendedName>
        <fullName evidence="6">F-box domain-containing protein</fullName>
    </recommendedName>
</protein>
<evidence type="ECO:0000313" key="5">
    <source>
        <dbReference type="Proteomes" id="UP000026962"/>
    </source>
</evidence>
<dbReference type="InterPro" id="IPR001810">
    <property type="entry name" value="F-box_dom"/>
</dbReference>
<feature type="domain" description="F-box" evidence="2">
    <location>
        <begin position="137"/>
        <end position="168"/>
    </location>
</feature>
<evidence type="ECO:0000259" key="3">
    <source>
        <dbReference type="Pfam" id="PF07762"/>
    </source>
</evidence>